<evidence type="ECO:0008006" key="3">
    <source>
        <dbReference type="Google" id="ProtNLM"/>
    </source>
</evidence>
<name>A0A367FZE3_9FIRM</name>
<dbReference type="AlphaFoldDB" id="A0A367FZE3"/>
<dbReference type="EMBL" id="PSQG01000015">
    <property type="protein sequence ID" value="RCH43226.1"/>
    <property type="molecule type" value="Genomic_DNA"/>
</dbReference>
<comment type="caution">
    <text evidence="1">The sequence shown here is derived from an EMBL/GenBank/DDBJ whole genome shotgun (WGS) entry which is preliminary data.</text>
</comment>
<dbReference type="RefSeq" id="WP_114002351.1">
    <property type="nucleotide sequence ID" value="NZ_PSQG01000015.1"/>
</dbReference>
<protein>
    <recommendedName>
        <fullName evidence="3">Phage baseplate assembly protein V</fullName>
    </recommendedName>
</protein>
<sequence>MSDIIRVGYISAINYTDGTAQVVYKDRDNAVSPYMPFFSNEFDPPPVETLVYVVHLENGGTRGVILPPPYAEGNRPPEGVAGIWRKDFGDGSYIRYDKKAKRLDVVSDSVNVEGLNVSGNLTVGGNATVTGKISAGSISAKSISTTGNVHVGGNLTVSGSYPT</sequence>
<gene>
    <name evidence="1" type="ORF">C4886_11095</name>
</gene>
<dbReference type="Proteomes" id="UP000253208">
    <property type="component" value="Unassembled WGS sequence"/>
</dbReference>
<evidence type="ECO:0000313" key="1">
    <source>
        <dbReference type="EMBL" id="RCH43226.1"/>
    </source>
</evidence>
<proteinExistence type="predicted"/>
<reference evidence="1 2" key="1">
    <citation type="submission" date="2018-02" db="EMBL/GenBank/DDBJ databases">
        <title>Complete genome sequencing of Faecalibacterium prausnitzii strains isolated from the human gut.</title>
        <authorList>
            <person name="Fitzgerald B.C."/>
            <person name="Shkoporov A.N."/>
            <person name="Ross P.R."/>
            <person name="Hill C."/>
        </authorList>
    </citation>
    <scope>NUCLEOTIDE SEQUENCE [LARGE SCALE GENOMIC DNA]</scope>
    <source>
        <strain evidence="1 2">APC942/31-1</strain>
    </source>
</reference>
<evidence type="ECO:0000313" key="2">
    <source>
        <dbReference type="Proteomes" id="UP000253208"/>
    </source>
</evidence>
<organism evidence="1 2">
    <name type="scientific">Blautia obeum</name>
    <dbReference type="NCBI Taxonomy" id="40520"/>
    <lineage>
        <taxon>Bacteria</taxon>
        <taxon>Bacillati</taxon>
        <taxon>Bacillota</taxon>
        <taxon>Clostridia</taxon>
        <taxon>Lachnospirales</taxon>
        <taxon>Lachnospiraceae</taxon>
        <taxon>Blautia</taxon>
    </lineage>
</organism>
<accession>A0A367FZE3</accession>